<keyword evidence="6 7" id="KW-0482">Metalloprotease</keyword>
<dbReference type="InterPro" id="IPR024077">
    <property type="entry name" value="Neurolysin/TOP_dom2"/>
</dbReference>
<protein>
    <submittedName>
        <fullName evidence="9">Peptidyl-dipeptidase Dcp</fullName>
    </submittedName>
</protein>
<evidence type="ECO:0000256" key="5">
    <source>
        <dbReference type="ARBA" id="ARBA00022833"/>
    </source>
</evidence>
<evidence type="ECO:0000259" key="8">
    <source>
        <dbReference type="Pfam" id="PF01432"/>
    </source>
</evidence>
<evidence type="ECO:0000256" key="1">
    <source>
        <dbReference type="ARBA" id="ARBA00006040"/>
    </source>
</evidence>
<keyword evidence="2 7" id="KW-0645">Protease</keyword>
<accession>A0ABN1IW75</accession>
<dbReference type="CDD" id="cd06456">
    <property type="entry name" value="M3A_DCP"/>
    <property type="match status" value="1"/>
</dbReference>
<evidence type="ECO:0000256" key="7">
    <source>
        <dbReference type="RuleBase" id="RU003435"/>
    </source>
</evidence>
<keyword evidence="5 7" id="KW-0862">Zinc</keyword>
<comment type="caution">
    <text evidence="9">The sequence shown here is derived from an EMBL/GenBank/DDBJ whole genome shotgun (WGS) entry which is preliminary data.</text>
</comment>
<dbReference type="Gene3D" id="1.10.1370.10">
    <property type="entry name" value="Neurolysin, domain 3"/>
    <property type="match status" value="1"/>
</dbReference>
<keyword evidence="10" id="KW-1185">Reference proteome</keyword>
<dbReference type="InterPro" id="IPR024079">
    <property type="entry name" value="MetalloPept_cat_dom_sf"/>
</dbReference>
<dbReference type="PANTHER" id="PTHR43660:SF1">
    <property type="entry name" value="DIPEPTIDYL CARBOXYPEPTIDASE"/>
    <property type="match status" value="1"/>
</dbReference>
<gene>
    <name evidence="9" type="primary">dcp</name>
    <name evidence="9" type="ORF">GCM10009105_33450</name>
</gene>
<dbReference type="Pfam" id="PF01432">
    <property type="entry name" value="Peptidase_M3"/>
    <property type="match status" value="1"/>
</dbReference>
<comment type="similarity">
    <text evidence="1 7">Belongs to the peptidase M3 family.</text>
</comment>
<organism evidence="9 10">
    <name type="scientific">Dokdonella soli</name>
    <dbReference type="NCBI Taxonomy" id="529810"/>
    <lineage>
        <taxon>Bacteria</taxon>
        <taxon>Pseudomonadati</taxon>
        <taxon>Pseudomonadota</taxon>
        <taxon>Gammaproteobacteria</taxon>
        <taxon>Lysobacterales</taxon>
        <taxon>Rhodanobacteraceae</taxon>
        <taxon>Dokdonella</taxon>
    </lineage>
</organism>
<dbReference type="InterPro" id="IPR001567">
    <property type="entry name" value="Pept_M3A_M3B_dom"/>
</dbReference>
<name>A0ABN1IW75_9GAMM</name>
<dbReference type="EMBL" id="BAAAEU010000024">
    <property type="protein sequence ID" value="GAA0722339.1"/>
    <property type="molecule type" value="Genomic_DNA"/>
</dbReference>
<evidence type="ECO:0000313" key="10">
    <source>
        <dbReference type="Proteomes" id="UP001501523"/>
    </source>
</evidence>
<dbReference type="NCBIfam" id="NF007624">
    <property type="entry name" value="PRK10280.1"/>
    <property type="match status" value="1"/>
</dbReference>
<evidence type="ECO:0000256" key="2">
    <source>
        <dbReference type="ARBA" id="ARBA00022670"/>
    </source>
</evidence>
<feature type="domain" description="Peptidase M3A/M3B catalytic" evidence="8">
    <location>
        <begin position="256"/>
        <end position="702"/>
    </location>
</feature>
<dbReference type="Gene3D" id="3.40.390.10">
    <property type="entry name" value="Collagenase (Catalytic Domain)"/>
    <property type="match status" value="1"/>
</dbReference>
<proteinExistence type="inferred from homology"/>
<dbReference type="PANTHER" id="PTHR43660">
    <property type="entry name" value="DIPEPTIDYL CARBOXYPEPTIDASE"/>
    <property type="match status" value="1"/>
</dbReference>
<comment type="cofactor">
    <cofactor evidence="7">
        <name>Zn(2+)</name>
        <dbReference type="ChEBI" id="CHEBI:29105"/>
    </cofactor>
    <text evidence="7">Binds 1 zinc ion.</text>
</comment>
<evidence type="ECO:0000313" key="9">
    <source>
        <dbReference type="EMBL" id="GAA0722339.1"/>
    </source>
</evidence>
<reference evidence="9 10" key="1">
    <citation type="journal article" date="2019" name="Int. J. Syst. Evol. Microbiol.">
        <title>The Global Catalogue of Microorganisms (GCM) 10K type strain sequencing project: providing services to taxonomists for standard genome sequencing and annotation.</title>
        <authorList>
            <consortium name="The Broad Institute Genomics Platform"/>
            <consortium name="The Broad Institute Genome Sequencing Center for Infectious Disease"/>
            <person name="Wu L."/>
            <person name="Ma J."/>
        </authorList>
    </citation>
    <scope>NUCLEOTIDE SEQUENCE [LARGE SCALE GENOMIC DNA]</scope>
    <source>
        <strain evidence="9 10">JCM 15421</strain>
    </source>
</reference>
<dbReference type="InterPro" id="IPR045090">
    <property type="entry name" value="Pept_M3A_M3B"/>
</dbReference>
<dbReference type="InterPro" id="IPR034005">
    <property type="entry name" value="M3A_DCP"/>
</dbReference>
<sequence length="710" mass="79296">MNLILVGGFGMLANVTDVAAKTAALPTSNPFAAASALPFQAPPFDKIKDGDYQPALEAGMREQLAEMNKIAALKAAPTFANTIEAMERSGQLLNRVGAVFGALTGADTNKTLQKVQEDIAPKLAEHQDAIYLNDKLFQRVKKLYDTRATLGLDPEQNELVERYYRNFVRAGAQLGEADKVKLRALNKEESTLTTDFQNKLLAANNAGAVVVSDKAELAGFSAADTAAAADAAKSRKLDGKHVITLQNTTQQPAQVSLQNRALRERLFKASTERAEHTDANDTRAIIQRLAVLRAERAKLLGFPNFAAYTLDDQMAKTPEAAEKLMTDMVPAVIAKAHGEAAKMLALIDKNKGGFKLAPWDWQFYAEQVRKAEYDLDAAQIKPYFEIDRVLHDGVFFAANQMYGLTFKERKDIPVWDPDVRAFEVFDKDGTSMALFYADYWKRDSKRGGAWMDNLMGQSGLLGTKPVVFNVCNFTKPSAGQPALITFEDVTTMFHEFGHALHGMLSNVKYPTLSGTNVPRDFVEFPSQFNEHWASDPKVFANYAKHYQTGAPMPAELVEKIKKTRTFNQGFATTEYLAAALLDMAWHTLPESTPKQDVDAFETKALKEFKIDMYEVPPRYRTSYFAHIWGGGYAAGYYAYLWSEVLDHDAFYWFREHGGMTRENGQRFRDMVLSRGSTEDMAKLYRDFRGRDPSVEPLLEQRGLKETAGDK</sequence>
<keyword evidence="4 7" id="KW-0378">Hydrolase</keyword>
<dbReference type="SUPFAM" id="SSF55486">
    <property type="entry name" value="Metalloproteases ('zincins'), catalytic domain"/>
    <property type="match status" value="1"/>
</dbReference>
<dbReference type="Proteomes" id="UP001501523">
    <property type="component" value="Unassembled WGS sequence"/>
</dbReference>
<evidence type="ECO:0000256" key="6">
    <source>
        <dbReference type="ARBA" id="ARBA00023049"/>
    </source>
</evidence>
<keyword evidence="3 7" id="KW-0479">Metal-binding</keyword>
<evidence type="ECO:0000256" key="4">
    <source>
        <dbReference type="ARBA" id="ARBA00022801"/>
    </source>
</evidence>
<dbReference type="Gene3D" id="1.10.1370.40">
    <property type="match status" value="1"/>
</dbReference>
<evidence type="ECO:0000256" key="3">
    <source>
        <dbReference type="ARBA" id="ARBA00022723"/>
    </source>
</evidence>